<comment type="caution">
    <text evidence="3">The sequence shown here is derived from an EMBL/GenBank/DDBJ whole genome shotgun (WGS) entry which is preliminary data.</text>
</comment>
<feature type="transmembrane region" description="Helical" evidence="2">
    <location>
        <begin position="886"/>
        <end position="910"/>
    </location>
</feature>
<feature type="region of interest" description="Disordered" evidence="1">
    <location>
        <begin position="2789"/>
        <end position="2817"/>
    </location>
</feature>
<dbReference type="Proteomes" id="UP000800039">
    <property type="component" value="Unassembled WGS sequence"/>
</dbReference>
<dbReference type="RefSeq" id="XP_040793244.1">
    <property type="nucleotide sequence ID" value="XM_040931523.1"/>
</dbReference>
<feature type="transmembrane region" description="Helical" evidence="2">
    <location>
        <begin position="987"/>
        <end position="1005"/>
    </location>
</feature>
<evidence type="ECO:0000256" key="1">
    <source>
        <dbReference type="SAM" id="MobiDB-lite"/>
    </source>
</evidence>
<feature type="transmembrane region" description="Helical" evidence="2">
    <location>
        <begin position="1324"/>
        <end position="1341"/>
    </location>
</feature>
<feature type="transmembrane region" description="Helical" evidence="2">
    <location>
        <begin position="845"/>
        <end position="866"/>
    </location>
</feature>
<dbReference type="EMBL" id="ML976614">
    <property type="protein sequence ID" value="KAF1850681.1"/>
    <property type="molecule type" value="Genomic_DNA"/>
</dbReference>
<evidence type="ECO:0000313" key="3">
    <source>
        <dbReference type="EMBL" id="KAF1850681.1"/>
    </source>
</evidence>
<dbReference type="SUPFAM" id="SSF53756">
    <property type="entry name" value="UDP-Glycosyltransferase/glycogen phosphorylase"/>
    <property type="match status" value="1"/>
</dbReference>
<feature type="transmembrane region" description="Helical" evidence="2">
    <location>
        <begin position="922"/>
        <end position="946"/>
    </location>
</feature>
<feature type="transmembrane region" description="Helical" evidence="2">
    <location>
        <begin position="1761"/>
        <end position="1789"/>
    </location>
</feature>
<gene>
    <name evidence="3" type="ORF">K460DRAFT_350706</name>
</gene>
<keyword evidence="4" id="KW-1185">Reference proteome</keyword>
<feature type="transmembrane region" description="Helical" evidence="2">
    <location>
        <begin position="1347"/>
        <end position="1368"/>
    </location>
</feature>
<feature type="transmembrane region" description="Helical" evidence="2">
    <location>
        <begin position="24"/>
        <end position="48"/>
    </location>
</feature>
<organism evidence="3 4">
    <name type="scientific">Cucurbitaria berberidis CBS 394.84</name>
    <dbReference type="NCBI Taxonomy" id="1168544"/>
    <lineage>
        <taxon>Eukaryota</taxon>
        <taxon>Fungi</taxon>
        <taxon>Dikarya</taxon>
        <taxon>Ascomycota</taxon>
        <taxon>Pezizomycotina</taxon>
        <taxon>Dothideomycetes</taxon>
        <taxon>Pleosporomycetidae</taxon>
        <taxon>Pleosporales</taxon>
        <taxon>Pleosporineae</taxon>
        <taxon>Cucurbitariaceae</taxon>
        <taxon>Cucurbitaria</taxon>
    </lineage>
</organism>
<keyword evidence="2" id="KW-1133">Transmembrane helix</keyword>
<reference evidence="3" key="1">
    <citation type="submission" date="2020-01" db="EMBL/GenBank/DDBJ databases">
        <authorList>
            <consortium name="DOE Joint Genome Institute"/>
            <person name="Haridas S."/>
            <person name="Albert R."/>
            <person name="Binder M."/>
            <person name="Bloem J."/>
            <person name="Labutti K."/>
            <person name="Salamov A."/>
            <person name="Andreopoulos B."/>
            <person name="Baker S.E."/>
            <person name="Barry K."/>
            <person name="Bills G."/>
            <person name="Bluhm B.H."/>
            <person name="Cannon C."/>
            <person name="Castanera R."/>
            <person name="Culley D.E."/>
            <person name="Daum C."/>
            <person name="Ezra D."/>
            <person name="Gonzalez J.B."/>
            <person name="Henrissat B."/>
            <person name="Kuo A."/>
            <person name="Liang C."/>
            <person name="Lipzen A."/>
            <person name="Lutzoni F."/>
            <person name="Magnuson J."/>
            <person name="Mondo S."/>
            <person name="Nolan M."/>
            <person name="Ohm R."/>
            <person name="Pangilinan J."/>
            <person name="Park H.-J."/>
            <person name="Ramirez L."/>
            <person name="Alfaro M."/>
            <person name="Sun H."/>
            <person name="Tritt A."/>
            <person name="Yoshinaga Y."/>
            <person name="Zwiers L.-H."/>
            <person name="Turgeon B.G."/>
            <person name="Goodwin S.B."/>
            <person name="Spatafora J.W."/>
            <person name="Crous P.W."/>
            <person name="Grigoriev I.V."/>
        </authorList>
    </citation>
    <scope>NUCLEOTIDE SEQUENCE</scope>
    <source>
        <strain evidence="3">CBS 394.84</strain>
    </source>
</reference>
<accession>A0A9P4GSI6</accession>
<feature type="transmembrane region" description="Helical" evidence="2">
    <location>
        <begin position="952"/>
        <end position="975"/>
    </location>
</feature>
<feature type="transmembrane region" description="Helical" evidence="2">
    <location>
        <begin position="1293"/>
        <end position="1312"/>
    </location>
</feature>
<keyword evidence="2" id="KW-0472">Membrane</keyword>
<evidence type="ECO:0000313" key="4">
    <source>
        <dbReference type="Proteomes" id="UP000800039"/>
    </source>
</evidence>
<dbReference type="PANTHER" id="PTHR12526:SF604">
    <property type="entry name" value="TRANSFERASE, PUTATIVE (AFU_ORTHOLOGUE AFUA_4G14070)-RELATED"/>
    <property type="match status" value="1"/>
</dbReference>
<feature type="compositionally biased region" description="Low complexity" evidence="1">
    <location>
        <begin position="2798"/>
        <end position="2807"/>
    </location>
</feature>
<dbReference type="Pfam" id="PF13692">
    <property type="entry name" value="Glyco_trans_1_4"/>
    <property type="match status" value="1"/>
</dbReference>
<keyword evidence="2" id="KW-0812">Transmembrane</keyword>
<dbReference type="Gene3D" id="3.40.50.2000">
    <property type="entry name" value="Glycogen Phosphorylase B"/>
    <property type="match status" value="1"/>
</dbReference>
<feature type="transmembrane region" description="Helical" evidence="2">
    <location>
        <begin position="1011"/>
        <end position="1028"/>
    </location>
</feature>
<feature type="transmembrane region" description="Helical" evidence="2">
    <location>
        <begin position="1269"/>
        <end position="1287"/>
    </location>
</feature>
<dbReference type="OrthoDB" id="2582433at2759"/>
<sequence length="2817" mass="316833">MTLSYLGLSAVGWDTMSRSTWNKVIGIFLLATTVLAALYLIYRLILILRGYLKGRKQRVTVPRSVAQHIARLRRGVKCLAVAKPVSEELKSFGVYLGTIDHPTSPAQARLLSQWDAVILNPFASGVTSALSACTYTSPRTMGRVDIQSLMGLEQGSSADQVIRAIRALDEAIAKFFRNGAEGESPFTGILLANFSQHFSPAVLNQLISYINDLGFELWLEMSGPDYLSDEQCRAITMKSIGGIVYRNGTIRTDGEQQNYHQMSGMRTAMRAIAAQRVPHGPPTMLWETINDGVEHQYAITQRSFIWCRYNSALCWIGSESALVDVEVAATQTISEKPLGALMWMKNDKNMKAHNTWRANDKISPAVRDNDEIYASLNAFIPELSSRLRFTPQTGIALPMEPTGAIGDRVRFSQALKDPRTNPLSRSADGTDYTGLGCFQLGLEASSEEFEELLQAQRHLKDLNLLQEVEAEELQSFKQQIQALQNAHGSRALSLAASTATEDLLAMLESSEMAQLNVYIGLHSGFQTNADVQFWGLYDLDASYGGLDIYLSGFTQDRASTILHTFLSSRGCTRAECLMAEFAMAELNGTLSKTWHLPERIVSDIEKLSPAETILLRQRLLPKSQEDSFLLARLRACCEYQLLERPSMMQLRALNAQEYLSGRISVESLVHSRLDWLQDQGWAYSDPAIAVELFKEVGARLHQVLMEGDSELYERLSTAIQTIMQKDEIDAGADFLALAVFCAFRKLSLDEIYLEVLDRNAFPNHSTDQAGVFAENFAVGSRCDSFFDFTPRVLGVILAARYREYFSVHQPPDRIDGYTELPTAYAAMQVDTDTEFKDKASSLYQVTFLGIFAVPALIDIFLLTTIGRGLYLTTFMTSNQKTFATTALMIALLICGSIGSWISSGGCYYIYASAFPAMNMFVMTRFVAGVSVILFGAVISFVVISITHNPGDAAVFVFYFSMLATYLLALSALSIYQIPGSSFQSGRTVIMMCIPILFISPVLTIFVQHDIAVYLSVLSIFLFSLLFGARQVMSNWSTWYLNIPVVTDAEVVTWYTKKHDTVASGDDMKRLSATGQPRNELHAAVLKESNRSFWNVKTKDPLVSKLAAGYASTRFLMTWYCRHRRTAMPLAYSPTWNLTLKAGLENITNMQKGLKLHNAFLHWRHTGSDVWSGILYFVVALTDKWASLFTNGGLVGLSAASTETFRLAVGFGLCYYLIGAVSLDTVSQPLWIAANEKTVQRITSLKSLREATTNDASARRQLYFKNLTKFFFLHLWGVAITAALMWTFDSAMEAMVLYLAYIGAYTGLLFYQYNKIFCGNNGAKSLALASILGIPAGIVLHLKLEHWAYSGVTGLGFATWIAGLHSLYITNIGFPNIFHIKSLSTPVAASLDETDFKEKPLAYSCSSMEPYPYLSQATLAKSFESIQYLPTEQRFQLKPSEHPGARVLEFLVHRSKAPRPEVVNAAFPLAQQMIERAVELWSAGSTVIELVSASCFPQSEQNLRSISRKHGDELHVLVALGTKSTDWTMDIHRNSRIIAEALMQATCEHHLGMSHDHSMLAQLVAVDEIHSKEAQIPEGFKRHLETSIKERARVVRYGNKMLIRHLCLGVNIETEWDNLPNEIRAFLLKHCAGQSETLSATEEAWITSRTLATDGFNCDEYIARYDLSAALAASVIAYAKSFGSNRGNIGSDVDSLYLNDEEVFANSNLAVEIAKRGPFKQVLFRFTMVWKACIKFLILALVADPEYQRELDYMIGTKPMFIHWPVTFLLNGIWMYVKFLQGLIIPVVLLHGRDNVKELRSNMQGMKTVLKKNRIVIENLRGPSTCFWSRQEDGSVRLRQFIGTHDKEPEDSKQLVAINTYGDKFLLRQREEYKGEKMLNMFTYEYPKGKKSSGLPLQRQCIQGRLLGEIVQYDWRGYITTGSTFRDINPVQFTYWYRQNAKFEDELLRGEYVLPHITIRIMWSMPPRTRPERLDHWVPFPKVTEATFIEGDDVYHSTWAYEHKFHPDISTTLNGEPVDTPKMITEDWFHVLDKPQKLGFLSDNPLINFSSVSSNIVSRLLGFNVKRYPMSTAHARTQLWKLWKGGRDLDAVTARWLDEDLLRSDSSLKSYWRSRDLGMLDRATNFLDEHADTIMARTDVDSEISAWVHVAYNISDLYSFGSGGDTTINTRKHTGEIQDSDDELHVMAMDTSTWPYEPGGVSACRRDMVNDLKTTNDYGVPKFQIERNVKSLTVLPLWGLDFLNPTHGMLENCLDSEVVERSYDTRTSDIRQHFIPILTSLVRCARTNHLTRQHLEEATKALVDLNTYFESSRSWNDVWSSEIVKTTWRELWLSENMPDTLTVSQWWDFEKPTMQQLDQALNLWCRYLFIFSIPVPEKLPDIFQASHHFTGATFGILCKVKRKVSLHVWDHCISFREFTIFMSSAVSFDMPFVNSSLMSLGHLACVLLEHHADVVLPCCDYYNPGWEVELGSAEGSLEHRRTFARKIDPVVNGICNMEKFEPIKTIKTDTPTVVMLSHVQYVKDIKNAILATDLIVNKWGFKDYRLHIYGDMERAAGHSTECQELIAAKGLGDSCVLKGLGNASLVLQDAWVFLNSSISEGLPLAMGEAALTGVPVVCTDVGASYCVVTDRSTGDAFSEVVPPNDCESLARAQINILALLGKWSSHAEDAPGVLPPVLSYPVPTADEVSAISQRMYDKKDQRRKLGMMGRENVQKNFSSERYLREHEQMLWIGKYRSPNYRAALRAHNATTGNGIYAAENLSANNSATWLGAEKKNFGISMTVLPRQLSTPRLTPDRWSSAPSSRASSIWRGKETVPW</sequence>
<name>A0A9P4GSI6_9PLEO</name>
<dbReference type="GeneID" id="63848775"/>
<proteinExistence type="predicted"/>
<protein>
    <submittedName>
        <fullName evidence="3">Glycosyltransferase family 4 protein</fullName>
    </submittedName>
</protein>
<dbReference type="PANTHER" id="PTHR12526">
    <property type="entry name" value="GLYCOSYLTRANSFERASE"/>
    <property type="match status" value="1"/>
</dbReference>
<evidence type="ECO:0000256" key="2">
    <source>
        <dbReference type="SAM" id="Phobius"/>
    </source>
</evidence>